<evidence type="ECO:0000313" key="3">
    <source>
        <dbReference type="Proteomes" id="UP000499080"/>
    </source>
</evidence>
<organism evidence="2 3">
    <name type="scientific">Araneus ventricosus</name>
    <name type="common">Orbweaver spider</name>
    <name type="synonym">Epeira ventricosa</name>
    <dbReference type="NCBI Taxonomy" id="182803"/>
    <lineage>
        <taxon>Eukaryota</taxon>
        <taxon>Metazoa</taxon>
        <taxon>Ecdysozoa</taxon>
        <taxon>Arthropoda</taxon>
        <taxon>Chelicerata</taxon>
        <taxon>Arachnida</taxon>
        <taxon>Araneae</taxon>
        <taxon>Araneomorphae</taxon>
        <taxon>Entelegynae</taxon>
        <taxon>Araneoidea</taxon>
        <taxon>Araneidae</taxon>
        <taxon>Araneus</taxon>
    </lineage>
</organism>
<gene>
    <name evidence="2" type="ORF">AVEN_249252_1</name>
</gene>
<protein>
    <submittedName>
        <fullName evidence="2">Uncharacterized protein</fullName>
    </submittedName>
</protein>
<dbReference type="SUPFAM" id="SSF117281">
    <property type="entry name" value="Kelch motif"/>
    <property type="match status" value="1"/>
</dbReference>
<keyword evidence="3" id="KW-1185">Reference proteome</keyword>
<dbReference type="Proteomes" id="UP000499080">
    <property type="component" value="Unassembled WGS sequence"/>
</dbReference>
<dbReference type="InterPro" id="IPR015915">
    <property type="entry name" value="Kelch-typ_b-propeller"/>
</dbReference>
<proteinExistence type="predicted"/>
<comment type="caution">
    <text evidence="2">The sequence shown here is derived from an EMBL/GenBank/DDBJ whole genome shotgun (WGS) entry which is preliminary data.</text>
</comment>
<sequence length="89" mass="9954">MFIIHTSSTADVYLLLSQIVFYRMLDSIEVYDPEANKWQELPDALHAPTMGLGVCAHKGQLWVIGGMVQNAGKTDLVKDVRCYDPVAKE</sequence>
<dbReference type="Pfam" id="PF01344">
    <property type="entry name" value="Kelch_1"/>
    <property type="match status" value="2"/>
</dbReference>
<keyword evidence="1" id="KW-0880">Kelch repeat</keyword>
<accession>A0A4Y2UW78</accession>
<name>A0A4Y2UW78_ARAVE</name>
<dbReference type="AlphaFoldDB" id="A0A4Y2UW78"/>
<evidence type="ECO:0000256" key="1">
    <source>
        <dbReference type="ARBA" id="ARBA00022441"/>
    </source>
</evidence>
<reference evidence="2 3" key="1">
    <citation type="journal article" date="2019" name="Sci. Rep.">
        <title>Orb-weaving spider Araneus ventricosus genome elucidates the spidroin gene catalogue.</title>
        <authorList>
            <person name="Kono N."/>
            <person name="Nakamura H."/>
            <person name="Ohtoshi R."/>
            <person name="Moran D.A.P."/>
            <person name="Shinohara A."/>
            <person name="Yoshida Y."/>
            <person name="Fujiwara M."/>
            <person name="Mori M."/>
            <person name="Tomita M."/>
            <person name="Arakawa K."/>
        </authorList>
    </citation>
    <scope>NUCLEOTIDE SEQUENCE [LARGE SCALE GENOMIC DNA]</scope>
</reference>
<dbReference type="InterPro" id="IPR006652">
    <property type="entry name" value="Kelch_1"/>
</dbReference>
<dbReference type="OrthoDB" id="6483596at2759"/>
<dbReference type="Gene3D" id="2.120.10.80">
    <property type="entry name" value="Kelch-type beta propeller"/>
    <property type="match status" value="1"/>
</dbReference>
<dbReference type="EMBL" id="BGPR01040371">
    <property type="protein sequence ID" value="GBO16481.1"/>
    <property type="molecule type" value="Genomic_DNA"/>
</dbReference>
<evidence type="ECO:0000313" key="2">
    <source>
        <dbReference type="EMBL" id="GBO16481.1"/>
    </source>
</evidence>